<sequence>MKFTRIYFGMFFSALTGVLVALFLFYEFWSPGSSASYNSISRRQQQVALTGQSDSTLIEMGGLNFTFAANKVTPAVVHIRTLYASGRYSVNPMDNYFRAPSRSSGSGVIVSDDGYIVTNNHVIEDARQVEIVLFDNRSYVAEIIGADPTTDLALLKIDETDLPFVPYGDSDQVYPGEWVLAIGNPFDLNSTVTAGIVSAKARNIGILRDRNNLQIESFIQTDAAVNPGNSGGALVNLRGQLVGINTAIATPNGSYAGYSFAVPVALVKKVMDDLLEFGRVQRGLLGIRINDVDARFADERDLNVVSGVFISLVNDNSAAMDAGLQQGDVITGINGMTVTNVSELQELVARNRPGDEVEVTYIRDGEVAKTMATLRDYEGNISVQPKVIRDEISGGFFEDLSDRDLEKYEIDGGVRIAQVEDGPWKDAGIEPGLIITRIDKVRILNLEDLNRNLENKNGPFLLEGIYETGDHGIFGVTW</sequence>
<dbReference type="Pfam" id="PF13180">
    <property type="entry name" value="PDZ_2"/>
    <property type="match status" value="1"/>
</dbReference>
<dbReference type="Gene3D" id="2.30.42.10">
    <property type="match status" value="2"/>
</dbReference>
<dbReference type="GO" id="GO:0004252">
    <property type="term" value="F:serine-type endopeptidase activity"/>
    <property type="evidence" value="ECO:0007669"/>
    <property type="project" value="InterPro"/>
</dbReference>
<keyword evidence="6" id="KW-1185">Reference proteome</keyword>
<gene>
    <name evidence="5" type="ORF">LDX50_24015</name>
</gene>
<keyword evidence="2" id="KW-0645">Protease</keyword>
<dbReference type="Proteomes" id="UP001139409">
    <property type="component" value="Unassembled WGS sequence"/>
</dbReference>
<dbReference type="InterPro" id="IPR001478">
    <property type="entry name" value="PDZ"/>
</dbReference>
<dbReference type="Pfam" id="PF13365">
    <property type="entry name" value="Trypsin_2"/>
    <property type="match status" value="1"/>
</dbReference>
<dbReference type="InterPro" id="IPR036034">
    <property type="entry name" value="PDZ_sf"/>
</dbReference>
<evidence type="ECO:0000313" key="6">
    <source>
        <dbReference type="Proteomes" id="UP001139409"/>
    </source>
</evidence>
<dbReference type="SUPFAM" id="SSF50494">
    <property type="entry name" value="Trypsin-like serine proteases"/>
    <property type="match status" value="1"/>
</dbReference>
<accession>A0A9X1HVT2</accession>
<dbReference type="InterPro" id="IPR001940">
    <property type="entry name" value="Peptidase_S1C"/>
</dbReference>
<dbReference type="SUPFAM" id="SSF50156">
    <property type="entry name" value="PDZ domain-like"/>
    <property type="match status" value="2"/>
</dbReference>
<dbReference type="GO" id="GO:0006508">
    <property type="term" value="P:proteolysis"/>
    <property type="evidence" value="ECO:0007669"/>
    <property type="project" value="UniProtKB-KW"/>
</dbReference>
<dbReference type="PROSITE" id="PS50106">
    <property type="entry name" value="PDZ"/>
    <property type="match status" value="1"/>
</dbReference>
<name>A0A9X1HVT2_9BACT</name>
<comment type="caution">
    <text evidence="5">The sequence shown here is derived from an EMBL/GenBank/DDBJ whole genome shotgun (WGS) entry which is preliminary data.</text>
</comment>
<feature type="domain" description="PDZ" evidence="4">
    <location>
        <begin position="274"/>
        <end position="365"/>
    </location>
</feature>
<protein>
    <submittedName>
        <fullName evidence="5">Trypsin-like peptidase domain-containing protein</fullName>
    </submittedName>
</protein>
<evidence type="ECO:0000259" key="4">
    <source>
        <dbReference type="PROSITE" id="PS50106"/>
    </source>
</evidence>
<dbReference type="InterPro" id="IPR009003">
    <property type="entry name" value="Peptidase_S1_PA"/>
</dbReference>
<reference evidence="5" key="1">
    <citation type="submission" date="2021-09" db="EMBL/GenBank/DDBJ databases">
        <title>Fulvivirga sp. isolated from coastal sediment.</title>
        <authorList>
            <person name="Yu H."/>
        </authorList>
    </citation>
    <scope>NUCLEOTIDE SEQUENCE</scope>
    <source>
        <strain evidence="5">1062</strain>
    </source>
</reference>
<proteinExistence type="inferred from homology"/>
<evidence type="ECO:0000256" key="3">
    <source>
        <dbReference type="ARBA" id="ARBA00022801"/>
    </source>
</evidence>
<organism evidence="5 6">
    <name type="scientific">Fulvivirga sedimenti</name>
    <dbReference type="NCBI Taxonomy" id="2879465"/>
    <lineage>
        <taxon>Bacteria</taxon>
        <taxon>Pseudomonadati</taxon>
        <taxon>Bacteroidota</taxon>
        <taxon>Cytophagia</taxon>
        <taxon>Cytophagales</taxon>
        <taxon>Fulvivirgaceae</taxon>
        <taxon>Fulvivirga</taxon>
    </lineage>
</organism>
<dbReference type="SMART" id="SM00228">
    <property type="entry name" value="PDZ"/>
    <property type="match status" value="2"/>
</dbReference>
<dbReference type="RefSeq" id="WP_225698825.1">
    <property type="nucleotide sequence ID" value="NZ_JAIXNE010000005.1"/>
</dbReference>
<dbReference type="PRINTS" id="PR00834">
    <property type="entry name" value="PROTEASES2C"/>
</dbReference>
<dbReference type="Gene3D" id="2.40.10.120">
    <property type="match status" value="1"/>
</dbReference>
<dbReference type="EMBL" id="JAIXNE010000005">
    <property type="protein sequence ID" value="MCA6077963.1"/>
    <property type="molecule type" value="Genomic_DNA"/>
</dbReference>
<dbReference type="PANTHER" id="PTHR22939">
    <property type="entry name" value="SERINE PROTEASE FAMILY S1C HTRA-RELATED"/>
    <property type="match status" value="1"/>
</dbReference>
<dbReference type="AlphaFoldDB" id="A0A9X1HVT2"/>
<comment type="similarity">
    <text evidence="1">Belongs to the peptidase S1C family.</text>
</comment>
<evidence type="ECO:0000256" key="1">
    <source>
        <dbReference type="ARBA" id="ARBA00010541"/>
    </source>
</evidence>
<evidence type="ECO:0000313" key="5">
    <source>
        <dbReference type="EMBL" id="MCA6077963.1"/>
    </source>
</evidence>
<dbReference type="PANTHER" id="PTHR22939:SF129">
    <property type="entry name" value="SERINE PROTEASE HTRA2, MITOCHONDRIAL"/>
    <property type="match status" value="1"/>
</dbReference>
<evidence type="ECO:0000256" key="2">
    <source>
        <dbReference type="ARBA" id="ARBA00022670"/>
    </source>
</evidence>
<keyword evidence="3" id="KW-0378">Hydrolase</keyword>